<dbReference type="Proteomes" id="UP000071118">
    <property type="component" value="Chromosome 5"/>
</dbReference>
<dbReference type="EMBL" id="LT608157">
    <property type="protein sequence ID" value="SCM00973.1"/>
    <property type="molecule type" value="Genomic_DNA"/>
</dbReference>
<dbReference type="OrthoDB" id="2017893at2759"/>
<evidence type="ECO:0000313" key="1">
    <source>
        <dbReference type="EMBL" id="SCM00973.1"/>
    </source>
</evidence>
<dbReference type="SUPFAM" id="SSF52799">
    <property type="entry name" value="(Phosphotyrosine protein) phosphatases II"/>
    <property type="match status" value="1"/>
</dbReference>
<dbReference type="VEuPathDB" id="PlasmoDB:PCHAS_0522100"/>
<protein>
    <submittedName>
        <fullName evidence="2">Uncharacterized protein</fullName>
    </submittedName>
</protein>
<dbReference type="AlphaFoldDB" id="A0A077XBN9"/>
<dbReference type="RefSeq" id="XP_016655242.1">
    <property type="nucleotide sequence ID" value="XM_016797378.1"/>
</dbReference>
<dbReference type="InterPro" id="IPR029021">
    <property type="entry name" value="Prot-tyrosine_phosphatase-like"/>
</dbReference>
<sequence>MCELKSTIPNELQVEFIEEEQILNYEKETNKKKLKEILKRVYIGIYEDSKNILLMKNTGITHIIIIRCSKENNVARIMFPHDFEYYIIDIKDDFDFTVYSHFKCLLDDILFENPKNKVFIHSYFDLNNILYLIIFYINITLNCNIEDAYSYVKKLFSNFVIPLDDFDKIYYFTKRHMLTYYPGECTTYFDVKDRDCS</sequence>
<dbReference type="Proteomes" id="UP000195489">
    <property type="component" value="Chromosome 5"/>
</dbReference>
<dbReference type="Gene3D" id="3.90.190.10">
    <property type="entry name" value="Protein tyrosine phosphatase superfamily"/>
    <property type="match status" value="1"/>
</dbReference>
<dbReference type="GeneID" id="3485736"/>
<organism evidence="2 3">
    <name type="scientific">Plasmodium chabaudi chabaudi</name>
    <dbReference type="NCBI Taxonomy" id="31271"/>
    <lineage>
        <taxon>Eukaryota</taxon>
        <taxon>Sar</taxon>
        <taxon>Alveolata</taxon>
        <taxon>Apicomplexa</taxon>
        <taxon>Aconoidasida</taxon>
        <taxon>Haemosporida</taxon>
        <taxon>Plasmodiidae</taxon>
        <taxon>Plasmodium</taxon>
        <taxon>Plasmodium (Vinckeia)</taxon>
    </lineage>
</organism>
<accession>A0A077XBN9</accession>
<proteinExistence type="predicted"/>
<gene>
    <name evidence="2" type="ORF">PCHAS_0522100</name>
    <name evidence="1" type="ORF">PCHCB_000088100</name>
</gene>
<reference evidence="2 3" key="1">
    <citation type="journal article" date="2014" name="BMC Biol.">
        <title>A comprehensive evaluation of rodent malaria parasite genomes and gene expression.</title>
        <authorList>
            <person name="Otto T.D."/>
            <person name="Bohme U."/>
            <person name="Jackson A.P."/>
            <person name="Hunt M."/>
            <person name="Franke-Fayard B."/>
            <person name="Hoeijmakers W.A."/>
            <person name="Religa A.A."/>
            <person name="Robertson L."/>
            <person name="Sanders M."/>
            <person name="Ogun S.A."/>
            <person name="Cunningham D."/>
            <person name="Erhart A."/>
            <person name="Billker O."/>
            <person name="Khan S.M."/>
            <person name="Stunnenberg H.G."/>
            <person name="Langhorne J."/>
            <person name="Holder A.A."/>
            <person name="Waters A.P."/>
            <person name="Newbold C.I."/>
            <person name="Pain A."/>
            <person name="Berriman M."/>
            <person name="Janse C.J."/>
        </authorList>
    </citation>
    <scope>NUCLEOTIDE SEQUENCE [LARGE SCALE GENOMIC DNA]</scope>
    <source>
        <strain evidence="2 3">AS</strain>
    </source>
</reference>
<dbReference type="EMBL" id="LK022882">
    <property type="protein sequence ID" value="VTZ67557.1"/>
    <property type="molecule type" value="Genomic_DNA"/>
</dbReference>
<reference evidence="2" key="3">
    <citation type="submission" date="2019-05" db="EMBL/GenBank/DDBJ databases">
        <authorList>
            <consortium name="Pathogen Informatics"/>
        </authorList>
    </citation>
    <scope>NUCLEOTIDE SEQUENCE</scope>
    <source>
        <strain evidence="2">AS</strain>
        <strain evidence="1 4">CB</strain>
    </source>
</reference>
<reference evidence="2" key="2">
    <citation type="submission" date="2014-05" db="EMBL/GenBank/DDBJ databases">
        <authorList>
            <person name="Aslett M.A."/>
            <person name="De Silva N."/>
        </authorList>
    </citation>
    <scope>NUCLEOTIDE SEQUENCE</scope>
    <source>
        <strain evidence="2">AS</strain>
    </source>
</reference>
<keyword evidence="3" id="KW-1185">Reference proteome</keyword>
<dbReference type="KEGG" id="pcb:PCHAS_0522100"/>
<name>A0A077XBN9_PLACU</name>
<evidence type="ECO:0000313" key="2">
    <source>
        <dbReference type="EMBL" id="VTZ67557.1"/>
    </source>
</evidence>
<evidence type="ECO:0000313" key="3">
    <source>
        <dbReference type="Proteomes" id="UP000071118"/>
    </source>
</evidence>
<evidence type="ECO:0000313" key="4">
    <source>
        <dbReference type="Proteomes" id="UP000195489"/>
    </source>
</evidence>